<dbReference type="InterPro" id="IPR024088">
    <property type="entry name" value="Tyr-tRNA-ligase_bac-type"/>
</dbReference>
<dbReference type="PRINTS" id="PR01040">
    <property type="entry name" value="TRNASYNTHTYR"/>
</dbReference>
<dbReference type="GO" id="GO:0004831">
    <property type="term" value="F:tyrosine-tRNA ligase activity"/>
    <property type="evidence" value="ECO:0007669"/>
    <property type="project" value="UniProtKB-EC"/>
</dbReference>
<sequence>MTVYDELVARGLIAQVTDEEEIKKLINEGKAVFYIGFDPTADSLHVGHFMALCLMKRLQMAGNKPIALIGGGTAMIGDPSGRTDMRQMMTKETIAHNVECFKKQMSRFIDFGEDKALLVNNADWLMDLNYVELLREVGPHFSINRMLNAECYKQRMEKGLSFLEFNYMIMQSYDFYALFQKYGCNMQFGGDDQWSNMLGGTRLIHYKLGKDAYAMTINLLLNSEGKKMGKTQSGAVWLDPEKTSPFDFYQYWRNVADDDVLKCLRMLTFLPLEQIDEMDTWEGSQLNQAKEILAYELTKLVHGEEEAKKAQDSAKALFASGNAADMPEVVLTDDDFEEGSIGILRLLVKAGLAPSNGEARRNVEQGGVSVDGEKVTDPKAQLTKDTFAGDGVVLKRGKKKFMKIVLG</sequence>
<reference evidence="11 12" key="1">
    <citation type="submission" date="2020-08" db="EMBL/GenBank/DDBJ databases">
        <title>Genome public.</title>
        <authorList>
            <person name="Liu C."/>
            <person name="Sun Q."/>
        </authorList>
    </citation>
    <scope>NUCLEOTIDE SEQUENCE [LARGE SCALE GENOMIC DNA]</scope>
    <source>
        <strain evidence="11 12">BX3</strain>
    </source>
</reference>
<comment type="similarity">
    <text evidence="8">Belongs to the class-I aminoacyl-tRNA synthetase family. TyrS type 1 subfamily.</text>
</comment>
<keyword evidence="3 8" id="KW-0067">ATP-binding</keyword>
<dbReference type="InterPro" id="IPR014729">
    <property type="entry name" value="Rossmann-like_a/b/a_fold"/>
</dbReference>
<evidence type="ECO:0000256" key="8">
    <source>
        <dbReference type="HAMAP-Rule" id="MF_02006"/>
    </source>
</evidence>
<evidence type="ECO:0000313" key="12">
    <source>
        <dbReference type="Proteomes" id="UP000637513"/>
    </source>
</evidence>
<dbReference type="PROSITE" id="PS50889">
    <property type="entry name" value="S4"/>
    <property type="match status" value="1"/>
</dbReference>
<evidence type="ECO:0000256" key="2">
    <source>
        <dbReference type="ARBA" id="ARBA00022741"/>
    </source>
</evidence>
<evidence type="ECO:0000313" key="11">
    <source>
        <dbReference type="EMBL" id="MBC8557197.1"/>
    </source>
</evidence>
<evidence type="ECO:0000256" key="5">
    <source>
        <dbReference type="ARBA" id="ARBA00022917"/>
    </source>
</evidence>
<evidence type="ECO:0000259" key="10">
    <source>
        <dbReference type="SMART" id="SM00363"/>
    </source>
</evidence>
<keyword evidence="8" id="KW-0963">Cytoplasm</keyword>
<dbReference type="PANTHER" id="PTHR11766">
    <property type="entry name" value="TYROSYL-TRNA SYNTHETASE"/>
    <property type="match status" value="1"/>
</dbReference>
<keyword evidence="1 8" id="KW-0436">Ligase</keyword>
<dbReference type="InterPro" id="IPR024107">
    <property type="entry name" value="Tyr-tRNA-ligase_bac_1"/>
</dbReference>
<keyword evidence="2 8" id="KW-0547">Nucleotide-binding</keyword>
<feature type="domain" description="RNA-binding S4" evidence="10">
    <location>
        <begin position="341"/>
        <end position="407"/>
    </location>
</feature>
<dbReference type="InterPro" id="IPR002942">
    <property type="entry name" value="S4_RNA-bd"/>
</dbReference>
<dbReference type="Pfam" id="PF00579">
    <property type="entry name" value="tRNA-synt_1b"/>
    <property type="match status" value="1"/>
</dbReference>
<comment type="subcellular location">
    <subcellularLocation>
        <location evidence="8">Cytoplasm</location>
    </subcellularLocation>
</comment>
<dbReference type="InterPro" id="IPR001412">
    <property type="entry name" value="aa-tRNA-synth_I_CS"/>
</dbReference>
<keyword evidence="4 9" id="KW-0694">RNA-binding</keyword>
<dbReference type="PANTHER" id="PTHR11766:SF0">
    <property type="entry name" value="TYROSINE--TRNA LIGASE, MITOCHONDRIAL"/>
    <property type="match status" value="1"/>
</dbReference>
<dbReference type="InterPro" id="IPR054608">
    <property type="entry name" value="SYY-like_C"/>
</dbReference>
<comment type="catalytic activity">
    <reaction evidence="7 8">
        <text>tRNA(Tyr) + L-tyrosine + ATP = L-tyrosyl-tRNA(Tyr) + AMP + diphosphate + H(+)</text>
        <dbReference type="Rhea" id="RHEA:10220"/>
        <dbReference type="Rhea" id="RHEA-COMP:9706"/>
        <dbReference type="Rhea" id="RHEA-COMP:9707"/>
        <dbReference type="ChEBI" id="CHEBI:15378"/>
        <dbReference type="ChEBI" id="CHEBI:30616"/>
        <dbReference type="ChEBI" id="CHEBI:33019"/>
        <dbReference type="ChEBI" id="CHEBI:58315"/>
        <dbReference type="ChEBI" id="CHEBI:78442"/>
        <dbReference type="ChEBI" id="CHEBI:78536"/>
        <dbReference type="ChEBI" id="CHEBI:456215"/>
        <dbReference type="EC" id="6.1.1.1"/>
    </reaction>
</comment>
<dbReference type="CDD" id="cd00805">
    <property type="entry name" value="TyrRS_core"/>
    <property type="match status" value="1"/>
</dbReference>
<proteinExistence type="inferred from homology"/>
<dbReference type="PROSITE" id="PS00178">
    <property type="entry name" value="AA_TRNA_LIGASE_I"/>
    <property type="match status" value="1"/>
</dbReference>
<comment type="subunit">
    <text evidence="8">Homodimer.</text>
</comment>
<comment type="function">
    <text evidence="8">Catalyzes the attachment of tyrosine to tRNA(Tyr) in a two-step reaction: tyrosine is first activated by ATP to form Tyr-AMP and then transferred to the acceptor end of tRNA(Tyr).</text>
</comment>
<dbReference type="InterPro" id="IPR002305">
    <property type="entry name" value="aa-tRNA-synth_Ic"/>
</dbReference>
<accession>A0ABR7MVB4</accession>
<dbReference type="InterPro" id="IPR036986">
    <property type="entry name" value="S4_RNA-bd_sf"/>
</dbReference>
<evidence type="ECO:0000256" key="9">
    <source>
        <dbReference type="PROSITE-ProRule" id="PRU00182"/>
    </source>
</evidence>
<feature type="binding site" evidence="8">
    <location>
        <position position="230"/>
    </location>
    <ligand>
        <name>ATP</name>
        <dbReference type="ChEBI" id="CHEBI:30616"/>
    </ligand>
</feature>
<evidence type="ECO:0000256" key="3">
    <source>
        <dbReference type="ARBA" id="ARBA00022840"/>
    </source>
</evidence>
<gene>
    <name evidence="8" type="primary">tyrS</name>
    <name evidence="11" type="ORF">H8700_05705</name>
</gene>
<feature type="short sequence motif" description="'HIGH' region" evidence="8">
    <location>
        <begin position="39"/>
        <end position="48"/>
    </location>
</feature>
<protein>
    <recommendedName>
        <fullName evidence="8">Tyrosine--tRNA ligase</fullName>
        <ecNumber evidence="8">6.1.1.1</ecNumber>
    </recommendedName>
    <alternativeName>
        <fullName evidence="8">Tyrosyl-tRNA synthetase</fullName>
        <shortName evidence="8">TyrRS</shortName>
    </alternativeName>
</protein>
<evidence type="ECO:0000256" key="7">
    <source>
        <dbReference type="ARBA" id="ARBA00048248"/>
    </source>
</evidence>
<dbReference type="RefSeq" id="WP_022142214.1">
    <property type="nucleotide sequence ID" value="NZ_JACRSW010000027.1"/>
</dbReference>
<organism evidence="11 12">
    <name type="scientific">Jutongia hominis</name>
    <dbReference type="NCBI Taxonomy" id="2763664"/>
    <lineage>
        <taxon>Bacteria</taxon>
        <taxon>Bacillati</taxon>
        <taxon>Bacillota</taxon>
        <taxon>Clostridia</taxon>
        <taxon>Lachnospirales</taxon>
        <taxon>Lachnospiraceae</taxon>
        <taxon>Jutongia</taxon>
    </lineage>
</organism>
<dbReference type="Pfam" id="PF22421">
    <property type="entry name" value="SYY_C-terminal"/>
    <property type="match status" value="1"/>
</dbReference>
<feature type="binding site" evidence="8">
    <location>
        <position position="167"/>
    </location>
    <ligand>
        <name>L-tyrosine</name>
        <dbReference type="ChEBI" id="CHEBI:58315"/>
    </ligand>
</feature>
<dbReference type="HAMAP" id="MF_02006">
    <property type="entry name" value="Tyr_tRNA_synth_type1"/>
    <property type="match status" value="1"/>
</dbReference>
<keyword evidence="12" id="KW-1185">Reference proteome</keyword>
<dbReference type="CDD" id="cd00165">
    <property type="entry name" value="S4"/>
    <property type="match status" value="1"/>
</dbReference>
<evidence type="ECO:0000256" key="1">
    <source>
        <dbReference type="ARBA" id="ARBA00022598"/>
    </source>
</evidence>
<dbReference type="Gene3D" id="1.10.240.10">
    <property type="entry name" value="Tyrosyl-Transfer RNA Synthetase"/>
    <property type="match status" value="1"/>
</dbReference>
<evidence type="ECO:0000256" key="4">
    <source>
        <dbReference type="ARBA" id="ARBA00022884"/>
    </source>
</evidence>
<dbReference type="EC" id="6.1.1.1" evidence="8"/>
<dbReference type="InterPro" id="IPR002307">
    <property type="entry name" value="Tyr-tRNA-ligase"/>
</dbReference>
<dbReference type="EMBL" id="JACRSW010000027">
    <property type="protein sequence ID" value="MBC8557197.1"/>
    <property type="molecule type" value="Genomic_DNA"/>
</dbReference>
<dbReference type="Gene3D" id="3.10.290.10">
    <property type="entry name" value="RNA-binding S4 domain"/>
    <property type="match status" value="1"/>
</dbReference>
<dbReference type="SUPFAM" id="SSF55174">
    <property type="entry name" value="Alpha-L RNA-binding motif"/>
    <property type="match status" value="1"/>
</dbReference>
<name>A0ABR7MVB4_9FIRM</name>
<dbReference type="Proteomes" id="UP000637513">
    <property type="component" value="Unassembled WGS sequence"/>
</dbReference>
<keyword evidence="5 8" id="KW-0648">Protein biosynthesis</keyword>
<comment type="caution">
    <text evidence="11">The sequence shown here is derived from an EMBL/GenBank/DDBJ whole genome shotgun (WGS) entry which is preliminary data.</text>
</comment>
<dbReference type="Gene3D" id="3.40.50.620">
    <property type="entry name" value="HUPs"/>
    <property type="match status" value="1"/>
</dbReference>
<dbReference type="SMART" id="SM00363">
    <property type="entry name" value="S4"/>
    <property type="match status" value="1"/>
</dbReference>
<dbReference type="SUPFAM" id="SSF52374">
    <property type="entry name" value="Nucleotidylyl transferase"/>
    <property type="match status" value="1"/>
</dbReference>
<evidence type="ECO:0000256" key="6">
    <source>
        <dbReference type="ARBA" id="ARBA00023146"/>
    </source>
</evidence>
<feature type="binding site" evidence="8">
    <location>
        <position position="171"/>
    </location>
    <ligand>
        <name>L-tyrosine</name>
        <dbReference type="ChEBI" id="CHEBI:58315"/>
    </ligand>
</feature>
<feature type="short sequence motif" description="'KMSKS' region" evidence="8">
    <location>
        <begin position="227"/>
        <end position="231"/>
    </location>
</feature>
<dbReference type="NCBIfam" id="TIGR00234">
    <property type="entry name" value="tyrS"/>
    <property type="match status" value="1"/>
</dbReference>
<keyword evidence="6 8" id="KW-0030">Aminoacyl-tRNA synthetase</keyword>
<feature type="binding site" evidence="8">
    <location>
        <position position="34"/>
    </location>
    <ligand>
        <name>L-tyrosine</name>
        <dbReference type="ChEBI" id="CHEBI:58315"/>
    </ligand>
</feature>